<comment type="caution">
    <text evidence="22">The sequence shown here is derived from an EMBL/GenBank/DDBJ whole genome shotgun (WGS) entry which is preliminary data.</text>
</comment>
<comment type="subcellular location">
    <subcellularLocation>
        <location evidence="1">Membrane</location>
        <topology evidence="1">Multi-pass membrane protein</topology>
    </subcellularLocation>
</comment>
<comment type="catalytic activity">
    <reaction evidence="4">
        <text>L-alpha-aminoacyl-L-arginine(out) = L-alpha-aminoacyl-L-arginine(in)</text>
        <dbReference type="Rhea" id="RHEA:79367"/>
        <dbReference type="ChEBI" id="CHEBI:229968"/>
    </reaction>
</comment>
<evidence type="ECO:0000256" key="17">
    <source>
        <dbReference type="ARBA" id="ARBA00045709"/>
    </source>
</evidence>
<feature type="transmembrane region" description="Helical" evidence="20">
    <location>
        <begin position="486"/>
        <end position="510"/>
    </location>
</feature>
<evidence type="ECO:0000256" key="12">
    <source>
        <dbReference type="ARBA" id="ARBA00044912"/>
    </source>
</evidence>
<evidence type="ECO:0000256" key="16">
    <source>
        <dbReference type="ARBA" id="ARBA00045018"/>
    </source>
</evidence>
<dbReference type="InterPro" id="IPR052187">
    <property type="entry name" value="MFSD1"/>
</dbReference>
<dbReference type="Pfam" id="PF07690">
    <property type="entry name" value="MFS_1"/>
    <property type="match status" value="1"/>
</dbReference>
<feature type="transmembrane region" description="Helical" evidence="20">
    <location>
        <begin position="337"/>
        <end position="357"/>
    </location>
</feature>
<comment type="catalytic activity">
    <reaction evidence="9">
        <text>L-arginyl-L-alpha-amino acid(out) = L-arginyl-L-alpha-amino acid(in)</text>
        <dbReference type="Rhea" id="RHEA:79371"/>
        <dbReference type="ChEBI" id="CHEBI:84315"/>
    </reaction>
</comment>
<dbReference type="PANTHER" id="PTHR23512">
    <property type="entry name" value="MAJOR FACILITATOR SUPERFAMILY DOMAIN-CONTAINING PROTEIN 1"/>
    <property type="match status" value="1"/>
</dbReference>
<evidence type="ECO:0000256" key="4">
    <source>
        <dbReference type="ARBA" id="ARBA00044881"/>
    </source>
</evidence>
<dbReference type="Proteomes" id="UP001221757">
    <property type="component" value="Unassembled WGS sequence"/>
</dbReference>
<comment type="catalytic activity">
    <reaction evidence="5">
        <text>L-alpha-aminoacyl-L-histidine(out) = L-alpha-aminoacyl-L-histidine(in)</text>
        <dbReference type="Rhea" id="RHEA:79375"/>
        <dbReference type="ChEBI" id="CHEBI:229967"/>
    </reaction>
</comment>
<feature type="region of interest" description="Disordered" evidence="19">
    <location>
        <begin position="1"/>
        <end position="29"/>
    </location>
</feature>
<feature type="transmembrane region" description="Helical" evidence="20">
    <location>
        <begin position="398"/>
        <end position="418"/>
    </location>
</feature>
<feature type="transmembrane region" description="Helical" evidence="20">
    <location>
        <begin position="139"/>
        <end position="160"/>
    </location>
</feature>
<feature type="domain" description="Major facilitator superfamily (MFS) profile" evidence="21">
    <location>
        <begin position="49"/>
        <end position="513"/>
    </location>
</feature>
<comment type="subunit">
    <text evidence="18">Homodimer. Interacts with lysosomal protein GLMP (via lumenal domain); the interaction starts while both proteins are still in the endoplasmic reticulum and is required for stabilization of MFSD1 in lysosomes but has no direct effect on its targeting to lysosomes or transporter activity.</text>
</comment>
<evidence type="ECO:0000256" key="7">
    <source>
        <dbReference type="ARBA" id="ARBA00044893"/>
    </source>
</evidence>
<evidence type="ECO:0000256" key="9">
    <source>
        <dbReference type="ARBA" id="ARBA00044899"/>
    </source>
</evidence>
<dbReference type="PANTHER" id="PTHR23512:SF12">
    <property type="entry name" value="TRANSPORTER, PUTATIVE (AFU_ORTHOLOGUE AFUA_4G00260)-RELATED"/>
    <property type="match status" value="1"/>
</dbReference>
<comment type="function">
    <text evidence="17">Lysosomal dipeptide uniporter that selectively exports lysine, arginine or histidine-containing dipeptides with a net positive charge from the lysosome lumen into the cytosol. Could play a role in a specific type of protein O-glycosylation indirectly regulating macrophages migration and tissue invasion. Also essential for liver homeostasis.</text>
</comment>
<comment type="catalytic activity">
    <reaction evidence="2">
        <text>L-lysyl-L-alanine(out) = L-lysyl-L-alanine(in)</text>
        <dbReference type="Rhea" id="RHEA:79399"/>
        <dbReference type="ChEBI" id="CHEBI:229954"/>
    </reaction>
</comment>
<dbReference type="AlphaFoldDB" id="A0AAD7GEM5"/>
<dbReference type="GO" id="GO:0016020">
    <property type="term" value="C:membrane"/>
    <property type="evidence" value="ECO:0007669"/>
    <property type="project" value="UniProtKB-SubCell"/>
</dbReference>
<keyword evidence="20" id="KW-1133">Transmembrane helix</keyword>
<accession>A0AAD7GEM5</accession>
<evidence type="ECO:0000256" key="2">
    <source>
        <dbReference type="ARBA" id="ARBA00044876"/>
    </source>
</evidence>
<feature type="transmembrane region" description="Helical" evidence="20">
    <location>
        <begin position="272"/>
        <end position="293"/>
    </location>
</feature>
<feature type="transmembrane region" description="Helical" evidence="20">
    <location>
        <begin position="313"/>
        <end position="330"/>
    </location>
</feature>
<evidence type="ECO:0000256" key="5">
    <source>
        <dbReference type="ARBA" id="ARBA00044884"/>
    </source>
</evidence>
<keyword evidence="20" id="KW-0812">Transmembrane</keyword>
<dbReference type="InterPro" id="IPR011701">
    <property type="entry name" value="MFS"/>
</dbReference>
<evidence type="ECO:0000256" key="3">
    <source>
        <dbReference type="ARBA" id="ARBA00044878"/>
    </source>
</evidence>
<evidence type="ECO:0000256" key="11">
    <source>
        <dbReference type="ARBA" id="ARBA00044903"/>
    </source>
</evidence>
<comment type="catalytic activity">
    <reaction evidence="3">
        <text>L-histidyl-glycine(out) = L-histidyl-glycine(in)</text>
        <dbReference type="Rhea" id="RHEA:79395"/>
        <dbReference type="ChEBI" id="CHEBI:229957"/>
    </reaction>
</comment>
<evidence type="ECO:0000313" key="22">
    <source>
        <dbReference type="EMBL" id="KAJ7687402.1"/>
    </source>
</evidence>
<comment type="catalytic activity">
    <reaction evidence="8">
        <text>L-aspartyl-L-lysine(out) = L-aspartyl-L-lysine(in)</text>
        <dbReference type="Rhea" id="RHEA:79411"/>
        <dbReference type="ChEBI" id="CHEBI:229953"/>
    </reaction>
</comment>
<gene>
    <name evidence="22" type="ORF">B0H17DRAFT_687643</name>
</gene>
<comment type="catalytic activity">
    <reaction evidence="12">
        <text>L-histidyl-L-alpha-amino acid(out) = L-histidyl-L-alpha-amino acid(in)</text>
        <dbReference type="Rhea" id="RHEA:79379"/>
        <dbReference type="ChEBI" id="CHEBI:229964"/>
    </reaction>
</comment>
<feature type="transmembrane region" description="Helical" evidence="20">
    <location>
        <begin position="430"/>
        <end position="451"/>
    </location>
</feature>
<evidence type="ECO:0000256" key="1">
    <source>
        <dbReference type="ARBA" id="ARBA00004141"/>
    </source>
</evidence>
<dbReference type="Gene3D" id="1.20.1250.20">
    <property type="entry name" value="MFS general substrate transporter like domains"/>
    <property type="match status" value="2"/>
</dbReference>
<evidence type="ECO:0000313" key="23">
    <source>
        <dbReference type="Proteomes" id="UP001221757"/>
    </source>
</evidence>
<dbReference type="EMBL" id="JARKIE010000088">
    <property type="protein sequence ID" value="KAJ7687402.1"/>
    <property type="molecule type" value="Genomic_DNA"/>
</dbReference>
<feature type="transmembrane region" description="Helical" evidence="20">
    <location>
        <begin position="83"/>
        <end position="107"/>
    </location>
</feature>
<feature type="transmembrane region" description="Helical" evidence="20">
    <location>
        <begin position="363"/>
        <end position="386"/>
    </location>
</feature>
<feature type="compositionally biased region" description="Basic and acidic residues" evidence="19">
    <location>
        <begin position="1"/>
        <end position="16"/>
    </location>
</feature>
<evidence type="ECO:0000256" key="18">
    <source>
        <dbReference type="ARBA" id="ARBA00046376"/>
    </source>
</evidence>
<evidence type="ECO:0000256" key="14">
    <source>
        <dbReference type="ARBA" id="ARBA00044924"/>
    </source>
</evidence>
<comment type="catalytic activity">
    <reaction evidence="11">
        <text>L-arginyl-glycine(out) = L-arginyl-glycine(in)</text>
        <dbReference type="Rhea" id="RHEA:79391"/>
        <dbReference type="ChEBI" id="CHEBI:229955"/>
    </reaction>
</comment>
<feature type="transmembrane region" description="Helical" evidence="20">
    <location>
        <begin position="114"/>
        <end position="133"/>
    </location>
</feature>
<keyword evidence="20" id="KW-0472">Membrane</keyword>
<evidence type="ECO:0000259" key="21">
    <source>
        <dbReference type="PROSITE" id="PS50850"/>
    </source>
</evidence>
<evidence type="ECO:0000256" key="6">
    <source>
        <dbReference type="ARBA" id="ARBA00044891"/>
    </source>
</evidence>
<comment type="catalytic activity">
    <reaction evidence="14">
        <text>L-lysyl-glycine(out) = L-lysyl-glycine(in)</text>
        <dbReference type="Rhea" id="RHEA:79407"/>
        <dbReference type="ChEBI" id="CHEBI:191202"/>
    </reaction>
</comment>
<sequence length="513" mass="56328">MADDTHSRDEKDEIHSAEGTSDAKLANVPHLPADSDVPEDFPLKWKIYALSLALLLPVGSSFSENTLGPLKPTLVRELKITNAQYGAIASATGLVNSILPIFGGFLMDYVGVNWGSMFCSVFIFVGSMVSALGSNYDSFNLILGGRVIMGLGSTMIEAAASKIETHWFRKRGLGFVFGFDIAFGKIVVLAAKACAVPMRDAAPGFWGWALWIPCIICFFNLLQNIWYVWWTTTLPEWTRIPTGRERAAAEGRTRRFRYLPDMTPLKLLPRMFFFFTCTQILQAGIVGGFNGLSADIIKETRGSTELLAGYTSSVQQVIPIFLTPALGGFFDRFGFRMLFVSFTSALWIMVYACIGFTRVHPLFPMVFASVAQSFNAMPFICSLPLLSPEQTNMGMIFGVWKAFANAGSVVVDMVAGTIQDHTPGETYARVLYFFISMKALEFCLGAFYGLLDRRVLGGVLTVGEPERNRRQAAGLLDDLPGRRPSALATAGGFAMLGATVVVAWVLFFLFSID</sequence>
<organism evidence="22 23">
    <name type="scientific">Mycena rosella</name>
    <name type="common">Pink bonnet</name>
    <name type="synonym">Agaricus rosellus</name>
    <dbReference type="NCBI Taxonomy" id="1033263"/>
    <lineage>
        <taxon>Eukaryota</taxon>
        <taxon>Fungi</taxon>
        <taxon>Dikarya</taxon>
        <taxon>Basidiomycota</taxon>
        <taxon>Agaricomycotina</taxon>
        <taxon>Agaricomycetes</taxon>
        <taxon>Agaricomycetidae</taxon>
        <taxon>Agaricales</taxon>
        <taxon>Marasmiineae</taxon>
        <taxon>Mycenaceae</taxon>
        <taxon>Mycena</taxon>
    </lineage>
</organism>
<reference evidence="22" key="1">
    <citation type="submission" date="2023-03" db="EMBL/GenBank/DDBJ databases">
        <title>Massive genome expansion in bonnet fungi (Mycena s.s.) driven by repeated elements and novel gene families across ecological guilds.</title>
        <authorList>
            <consortium name="Lawrence Berkeley National Laboratory"/>
            <person name="Harder C.B."/>
            <person name="Miyauchi S."/>
            <person name="Viragh M."/>
            <person name="Kuo A."/>
            <person name="Thoen E."/>
            <person name="Andreopoulos B."/>
            <person name="Lu D."/>
            <person name="Skrede I."/>
            <person name="Drula E."/>
            <person name="Henrissat B."/>
            <person name="Morin E."/>
            <person name="Kohler A."/>
            <person name="Barry K."/>
            <person name="LaButti K."/>
            <person name="Morin E."/>
            <person name="Salamov A."/>
            <person name="Lipzen A."/>
            <person name="Mereny Z."/>
            <person name="Hegedus B."/>
            <person name="Baldrian P."/>
            <person name="Stursova M."/>
            <person name="Weitz H."/>
            <person name="Taylor A."/>
            <person name="Grigoriev I.V."/>
            <person name="Nagy L.G."/>
            <person name="Martin F."/>
            <person name="Kauserud H."/>
        </authorList>
    </citation>
    <scope>NUCLEOTIDE SEQUENCE</scope>
    <source>
        <strain evidence="22">CBHHK067</strain>
    </source>
</reference>
<dbReference type="SUPFAM" id="SSF103473">
    <property type="entry name" value="MFS general substrate transporter"/>
    <property type="match status" value="1"/>
</dbReference>
<feature type="transmembrane region" description="Helical" evidence="20">
    <location>
        <begin position="172"/>
        <end position="193"/>
    </location>
</feature>
<dbReference type="InterPro" id="IPR020846">
    <property type="entry name" value="MFS_dom"/>
</dbReference>
<evidence type="ECO:0000256" key="10">
    <source>
        <dbReference type="ARBA" id="ARBA00044900"/>
    </source>
</evidence>
<protein>
    <recommendedName>
        <fullName evidence="15">Lysosomal dipeptide transporter MFSD1</fullName>
    </recommendedName>
    <alternativeName>
        <fullName evidence="16">Major facilitator superfamily domain-containing protein 1</fullName>
    </alternativeName>
</protein>
<evidence type="ECO:0000256" key="15">
    <source>
        <dbReference type="ARBA" id="ARBA00044985"/>
    </source>
</evidence>
<dbReference type="GO" id="GO:0022857">
    <property type="term" value="F:transmembrane transporter activity"/>
    <property type="evidence" value="ECO:0007669"/>
    <property type="project" value="InterPro"/>
</dbReference>
<evidence type="ECO:0000256" key="20">
    <source>
        <dbReference type="SAM" id="Phobius"/>
    </source>
</evidence>
<feature type="transmembrane region" description="Helical" evidence="20">
    <location>
        <begin position="205"/>
        <end position="229"/>
    </location>
</feature>
<comment type="catalytic activity">
    <reaction evidence="7">
        <text>L-alpha-aminoacyl-L-lysine(out) = L-alpha-aminoacyl-L-lysine(in)</text>
        <dbReference type="Rhea" id="RHEA:79383"/>
        <dbReference type="ChEBI" id="CHEBI:229966"/>
    </reaction>
</comment>
<comment type="catalytic activity">
    <reaction evidence="6">
        <text>L-lysyl-L-alpha-amino acid(out) = L-lysyl-L-alpha-amino acid(in)</text>
        <dbReference type="Rhea" id="RHEA:79387"/>
        <dbReference type="ChEBI" id="CHEBI:229965"/>
    </reaction>
</comment>
<dbReference type="PROSITE" id="PS50850">
    <property type="entry name" value="MFS"/>
    <property type="match status" value="1"/>
</dbReference>
<comment type="catalytic activity">
    <reaction evidence="10">
        <text>L-lysyl-L-lysine(out) = L-lysyl-L-lysine(in)</text>
        <dbReference type="Rhea" id="RHEA:79403"/>
        <dbReference type="ChEBI" id="CHEBI:229956"/>
    </reaction>
</comment>
<comment type="catalytic activity">
    <reaction evidence="13">
        <text>L-alanyl-L-lysine(out) = L-alanyl-L-lysine(in)</text>
        <dbReference type="Rhea" id="RHEA:79415"/>
        <dbReference type="ChEBI" id="CHEBI:192470"/>
    </reaction>
</comment>
<evidence type="ECO:0000256" key="8">
    <source>
        <dbReference type="ARBA" id="ARBA00044898"/>
    </source>
</evidence>
<evidence type="ECO:0000256" key="19">
    <source>
        <dbReference type="SAM" id="MobiDB-lite"/>
    </source>
</evidence>
<evidence type="ECO:0000256" key="13">
    <source>
        <dbReference type="ARBA" id="ARBA00044919"/>
    </source>
</evidence>
<dbReference type="InterPro" id="IPR036259">
    <property type="entry name" value="MFS_trans_sf"/>
</dbReference>
<proteinExistence type="predicted"/>
<keyword evidence="23" id="KW-1185">Reference proteome</keyword>
<name>A0AAD7GEM5_MYCRO</name>